<gene>
    <name evidence="1" type="ORF">K452DRAFT_291542</name>
</gene>
<dbReference type="AlphaFoldDB" id="A0A6A6B0W7"/>
<keyword evidence="2" id="KW-1185">Reference proteome</keyword>
<organism evidence="1 2">
    <name type="scientific">Aplosporella prunicola CBS 121167</name>
    <dbReference type="NCBI Taxonomy" id="1176127"/>
    <lineage>
        <taxon>Eukaryota</taxon>
        <taxon>Fungi</taxon>
        <taxon>Dikarya</taxon>
        <taxon>Ascomycota</taxon>
        <taxon>Pezizomycotina</taxon>
        <taxon>Dothideomycetes</taxon>
        <taxon>Dothideomycetes incertae sedis</taxon>
        <taxon>Botryosphaeriales</taxon>
        <taxon>Aplosporellaceae</taxon>
        <taxon>Aplosporella</taxon>
    </lineage>
</organism>
<dbReference type="Proteomes" id="UP000799438">
    <property type="component" value="Unassembled WGS sequence"/>
</dbReference>
<protein>
    <submittedName>
        <fullName evidence="1">Uncharacterized protein</fullName>
    </submittedName>
</protein>
<dbReference type="EMBL" id="ML995502">
    <property type="protein sequence ID" value="KAF2137496.1"/>
    <property type="molecule type" value="Genomic_DNA"/>
</dbReference>
<accession>A0A6A6B0W7</accession>
<evidence type="ECO:0000313" key="1">
    <source>
        <dbReference type="EMBL" id="KAF2137496.1"/>
    </source>
</evidence>
<sequence length="91" mass="10431">MAQNWLVAYTAWRQARDAYAIGKKLQGYLYGDKSTKRHPWTSMHGFYAVMGGFAFDTELTGQRIMPGGRTRLTHSTWNRVSRGMTRISSQI</sequence>
<proteinExistence type="predicted"/>
<name>A0A6A6B0W7_9PEZI</name>
<dbReference type="GeneID" id="54298694"/>
<dbReference type="RefSeq" id="XP_033393211.1">
    <property type="nucleotide sequence ID" value="XM_033541198.1"/>
</dbReference>
<reference evidence="1" key="1">
    <citation type="journal article" date="2020" name="Stud. Mycol.">
        <title>101 Dothideomycetes genomes: a test case for predicting lifestyles and emergence of pathogens.</title>
        <authorList>
            <person name="Haridas S."/>
            <person name="Albert R."/>
            <person name="Binder M."/>
            <person name="Bloem J."/>
            <person name="Labutti K."/>
            <person name="Salamov A."/>
            <person name="Andreopoulos B."/>
            <person name="Baker S."/>
            <person name="Barry K."/>
            <person name="Bills G."/>
            <person name="Bluhm B."/>
            <person name="Cannon C."/>
            <person name="Castanera R."/>
            <person name="Culley D."/>
            <person name="Daum C."/>
            <person name="Ezra D."/>
            <person name="Gonzalez J."/>
            <person name="Henrissat B."/>
            <person name="Kuo A."/>
            <person name="Liang C."/>
            <person name="Lipzen A."/>
            <person name="Lutzoni F."/>
            <person name="Magnuson J."/>
            <person name="Mondo S."/>
            <person name="Nolan M."/>
            <person name="Ohm R."/>
            <person name="Pangilinan J."/>
            <person name="Park H.-J."/>
            <person name="Ramirez L."/>
            <person name="Alfaro M."/>
            <person name="Sun H."/>
            <person name="Tritt A."/>
            <person name="Yoshinaga Y."/>
            <person name="Zwiers L.-H."/>
            <person name="Turgeon B."/>
            <person name="Goodwin S."/>
            <person name="Spatafora J."/>
            <person name="Crous P."/>
            <person name="Grigoriev I."/>
        </authorList>
    </citation>
    <scope>NUCLEOTIDE SEQUENCE</scope>
    <source>
        <strain evidence="1">CBS 121167</strain>
    </source>
</reference>
<evidence type="ECO:0000313" key="2">
    <source>
        <dbReference type="Proteomes" id="UP000799438"/>
    </source>
</evidence>